<dbReference type="RefSeq" id="XP_012648055.1">
    <property type="nucleotide sequence ID" value="XM_012792601.1"/>
</dbReference>
<keyword evidence="2" id="KW-1185">Reference proteome</keyword>
<reference evidence="1 2" key="2">
    <citation type="journal article" date="2013" name="PLoS ONE">
        <title>Whole genome mapping and re-organization of the nuclear and mitochondrial genomes of Babesia microti isolates.</title>
        <authorList>
            <person name="Cornillot E."/>
            <person name="Dassouli A."/>
            <person name="Garg A."/>
            <person name="Pachikara N."/>
            <person name="Randazzo S."/>
            <person name="Depoix D."/>
            <person name="Carcy B."/>
            <person name="Delbecq S."/>
            <person name="Frutos R."/>
            <person name="Silva J.C."/>
            <person name="Sutton R."/>
            <person name="Krause P.J."/>
            <person name="Mamoun C.B."/>
        </authorList>
    </citation>
    <scope>NUCLEOTIDE SEQUENCE [LARGE SCALE GENOMIC DNA]</scope>
    <source>
        <strain evidence="1 2">RI</strain>
    </source>
</reference>
<gene>
    <name evidence="1" type="ORF">BMR1_02g01425</name>
</gene>
<dbReference type="OrthoDB" id="365732at2759"/>
<protein>
    <submittedName>
        <fullName evidence="1">Uncharacterized protein</fullName>
    </submittedName>
</protein>
<accession>I7IG85</accession>
<reference evidence="1 2" key="1">
    <citation type="journal article" date="2012" name="Nucleic Acids Res.">
        <title>Sequencing of the smallest Apicomplexan genome from the human pathogen Babesia microti.</title>
        <authorList>
            <person name="Cornillot E."/>
            <person name="Hadj-Kaddour K."/>
            <person name="Dassouli A."/>
            <person name="Noel B."/>
            <person name="Ranwez V."/>
            <person name="Vacherie B."/>
            <person name="Augagneur Y."/>
            <person name="Bres V."/>
            <person name="Duclos A."/>
            <person name="Randazzo S."/>
            <person name="Carcy B."/>
            <person name="Debierre-Grockiego F."/>
            <person name="Delbecq S."/>
            <person name="Moubri-Menage K."/>
            <person name="Shams-Eldin H."/>
            <person name="Usmani-Brown S."/>
            <person name="Bringaud F."/>
            <person name="Wincker P."/>
            <person name="Vivares C.P."/>
            <person name="Schwarz R.T."/>
            <person name="Schetters T.P."/>
            <person name="Krause P.J."/>
            <person name="Gorenflot A."/>
            <person name="Berry V."/>
            <person name="Barbe V."/>
            <person name="Ben Mamoun C."/>
        </authorList>
    </citation>
    <scope>NUCLEOTIDE SEQUENCE [LARGE SCALE GENOMIC DNA]</scope>
    <source>
        <strain evidence="1 2">RI</strain>
    </source>
</reference>
<dbReference type="AlphaFoldDB" id="I7IG85"/>
<proteinExistence type="predicted"/>
<evidence type="ECO:0000313" key="1">
    <source>
        <dbReference type="EMBL" id="CCF73446.1"/>
    </source>
</evidence>
<name>I7IG85_BABMR</name>
<reference evidence="1 2" key="3">
    <citation type="journal article" date="2016" name="Sci. Rep.">
        <title>Genome-wide diversity and gene expression profiling of Babesia microti isolates identify polymorphic genes that mediate host-pathogen interactions.</title>
        <authorList>
            <person name="Silva J.C."/>
            <person name="Cornillot E."/>
            <person name="McCracken C."/>
            <person name="Usmani-Brown S."/>
            <person name="Dwivedi A."/>
            <person name="Ifeonu O.O."/>
            <person name="Crabtree J."/>
            <person name="Gotia H.T."/>
            <person name="Virji A.Z."/>
            <person name="Reynes C."/>
            <person name="Colinge J."/>
            <person name="Kumar V."/>
            <person name="Lawres L."/>
            <person name="Pazzi J.E."/>
            <person name="Pablo J.V."/>
            <person name="Hung C."/>
            <person name="Brancato J."/>
            <person name="Kumari P."/>
            <person name="Orvis J."/>
            <person name="Tretina K."/>
            <person name="Chibucos M."/>
            <person name="Ott S."/>
            <person name="Sadzewicz L."/>
            <person name="Sengamalay N."/>
            <person name="Shetty A.C."/>
            <person name="Su Q."/>
            <person name="Tallon L."/>
            <person name="Fraser C.M."/>
            <person name="Frutos R."/>
            <person name="Molina D.M."/>
            <person name="Krause P.J."/>
            <person name="Ben Mamoun C."/>
        </authorList>
    </citation>
    <scope>NUCLEOTIDE SEQUENCE [LARGE SCALE GENOMIC DNA]</scope>
    <source>
        <strain evidence="1 2">RI</strain>
    </source>
</reference>
<dbReference type="OMA" id="YENRKYV"/>
<dbReference type="GeneID" id="24424071"/>
<dbReference type="Proteomes" id="UP000002899">
    <property type="component" value="Chromosome II"/>
</dbReference>
<dbReference type="VEuPathDB" id="PiroplasmaDB:BMR1_02g01425"/>
<evidence type="ECO:0000313" key="2">
    <source>
        <dbReference type="Proteomes" id="UP000002899"/>
    </source>
</evidence>
<dbReference type="KEGG" id="bmic:BMR1_02g01425"/>
<organism evidence="1 2">
    <name type="scientific">Babesia microti (strain RI)</name>
    <dbReference type="NCBI Taxonomy" id="1133968"/>
    <lineage>
        <taxon>Eukaryota</taxon>
        <taxon>Sar</taxon>
        <taxon>Alveolata</taxon>
        <taxon>Apicomplexa</taxon>
        <taxon>Aconoidasida</taxon>
        <taxon>Piroplasmida</taxon>
        <taxon>Babesiidae</taxon>
        <taxon>Babesia</taxon>
    </lineage>
</organism>
<sequence length="156" mass="18575">MPAYDKLINCLKSEVYINVISKRHYRHWGKNRFVDSTFFKIKDHDGPLYRNNTPGTIKANQRNLPNRKTRWWEYKLVATASGGYALRAPYPPTINYTLDPYPKSASKYYPANKIYPLKYKNVHYICLKRQIPKPHGKKPFVYDITRVDMDEFKRKN</sequence>
<dbReference type="EMBL" id="FO082872">
    <property type="protein sequence ID" value="CCF73446.1"/>
    <property type="molecule type" value="Genomic_DNA"/>
</dbReference>